<evidence type="ECO:0000256" key="1">
    <source>
        <dbReference type="SAM" id="MobiDB-lite"/>
    </source>
</evidence>
<dbReference type="EMBL" id="QXFX01001393">
    <property type="protein sequence ID" value="KAE9091040.1"/>
    <property type="molecule type" value="Genomic_DNA"/>
</dbReference>
<organism evidence="3 18">
    <name type="scientific">Phytophthora fragariae</name>
    <dbReference type="NCBI Taxonomy" id="53985"/>
    <lineage>
        <taxon>Eukaryota</taxon>
        <taxon>Sar</taxon>
        <taxon>Stramenopiles</taxon>
        <taxon>Oomycota</taxon>
        <taxon>Peronosporomycetes</taxon>
        <taxon>Peronosporales</taxon>
        <taxon>Peronosporaceae</taxon>
        <taxon>Phytophthora</taxon>
    </lineage>
</organism>
<evidence type="ECO:0000313" key="20">
    <source>
        <dbReference type="Proteomes" id="UP000486351"/>
    </source>
</evidence>
<dbReference type="EMBL" id="QXGB01001532">
    <property type="protein sequence ID" value="KAE9189257.1"/>
    <property type="molecule type" value="Genomic_DNA"/>
</dbReference>
<dbReference type="Proteomes" id="UP000441208">
    <property type="component" value="Unassembled WGS sequence"/>
</dbReference>
<dbReference type="EMBL" id="QXGE01001470">
    <property type="protein sequence ID" value="KAE9292211.1"/>
    <property type="molecule type" value="Genomic_DNA"/>
</dbReference>
<evidence type="ECO:0000313" key="19">
    <source>
        <dbReference type="Proteomes" id="UP000476176"/>
    </source>
</evidence>
<evidence type="ECO:0000313" key="21">
    <source>
        <dbReference type="Proteomes" id="UP000488956"/>
    </source>
</evidence>
<evidence type="ECO:0000313" key="3">
    <source>
        <dbReference type="EMBL" id="KAE8990102.1"/>
    </source>
</evidence>
<dbReference type="Proteomes" id="UP000440732">
    <property type="component" value="Unassembled WGS sequence"/>
</dbReference>
<accession>A0A6A3J6X4</accession>
<dbReference type="EMBL" id="QXFZ01001097">
    <property type="protein sequence ID" value="KAE9097011.1"/>
    <property type="molecule type" value="Genomic_DNA"/>
</dbReference>
<dbReference type="EMBL" id="QXFW01001483">
    <property type="protein sequence ID" value="KAE8990102.1"/>
    <property type="molecule type" value="Genomic_DNA"/>
</dbReference>
<dbReference type="PROSITE" id="PS51257">
    <property type="entry name" value="PROKAR_LIPOPROTEIN"/>
    <property type="match status" value="1"/>
</dbReference>
<dbReference type="Proteomes" id="UP000488956">
    <property type="component" value="Unassembled WGS sequence"/>
</dbReference>
<sequence length="54" mass="5785">MMLLSFKKLTSNRLRSITSAAVTLGCGASAQRGRSESYHFGIRQHSGKGAQPSC</sequence>
<dbReference type="Proteomes" id="UP000476176">
    <property type="component" value="Unassembled WGS sequence"/>
</dbReference>
<protein>
    <submittedName>
        <fullName evidence="3">Uncharacterized protein</fullName>
    </submittedName>
</protein>
<evidence type="ECO:0000313" key="8">
    <source>
        <dbReference type="EMBL" id="KAE9201853.1"/>
    </source>
</evidence>
<dbReference type="Proteomes" id="UP000429523">
    <property type="component" value="Unassembled WGS sequence"/>
</dbReference>
<dbReference type="EMBL" id="QXGF01001001">
    <property type="protein sequence ID" value="KAE8933536.1"/>
    <property type="molecule type" value="Genomic_DNA"/>
</dbReference>
<keyword evidence="13" id="KW-1185">Reference proteome</keyword>
<evidence type="ECO:0000313" key="6">
    <source>
        <dbReference type="EMBL" id="KAE9132938.1"/>
    </source>
</evidence>
<evidence type="ECO:0000313" key="10">
    <source>
        <dbReference type="EMBL" id="KAE9292211.1"/>
    </source>
</evidence>
<dbReference type="EMBL" id="QXFY01000870">
    <property type="protein sequence ID" value="KAE9333939.1"/>
    <property type="molecule type" value="Genomic_DNA"/>
</dbReference>
<dbReference type="Proteomes" id="UP000440367">
    <property type="component" value="Unassembled WGS sequence"/>
</dbReference>
<proteinExistence type="predicted"/>
<name>A0A6A3J6X4_9STRA</name>
<dbReference type="Proteomes" id="UP000437068">
    <property type="component" value="Unassembled WGS sequence"/>
</dbReference>
<evidence type="ECO:0000313" key="13">
    <source>
        <dbReference type="Proteomes" id="UP000433483"/>
    </source>
</evidence>
<dbReference type="Proteomes" id="UP000486351">
    <property type="component" value="Unassembled WGS sequence"/>
</dbReference>
<evidence type="ECO:0000313" key="12">
    <source>
        <dbReference type="Proteomes" id="UP000429523"/>
    </source>
</evidence>
<evidence type="ECO:0000313" key="7">
    <source>
        <dbReference type="EMBL" id="KAE9189257.1"/>
    </source>
</evidence>
<dbReference type="EMBL" id="QXGD01001166">
    <property type="protein sequence ID" value="KAE9212971.1"/>
    <property type="molecule type" value="Genomic_DNA"/>
</dbReference>
<dbReference type="OrthoDB" id="10276679at2759"/>
<evidence type="ECO:0000313" key="11">
    <source>
        <dbReference type="EMBL" id="KAE9333939.1"/>
    </source>
</evidence>
<reference evidence="18 19" key="1">
    <citation type="submission" date="2018-09" db="EMBL/GenBank/DDBJ databases">
        <title>Genomic investigation of the strawberry pathogen Phytophthora fragariae indicates pathogenicity is determined by transcriptional variation in three key races.</title>
        <authorList>
            <person name="Adams T.M."/>
            <person name="Armitage A.D."/>
            <person name="Sobczyk M.K."/>
            <person name="Bates H.J."/>
            <person name="Dunwell J.M."/>
            <person name="Nellist C.F."/>
            <person name="Harrison R.J."/>
        </authorList>
    </citation>
    <scope>NUCLEOTIDE SEQUENCE [LARGE SCALE GENOMIC DNA]</scope>
    <source>
        <strain evidence="10 14">A4</strain>
        <strain evidence="9 15">BC-1</strain>
        <strain evidence="8 19">BC-23</strain>
        <strain evidence="7 13">NOV-27</strain>
        <strain evidence="6 16">NOV-5</strain>
        <strain evidence="5 17">NOV-71</strain>
        <strain evidence="11 20">NOV-77</strain>
        <strain evidence="2 12">NOV-9</strain>
        <strain evidence="4 21">ONT-3</strain>
        <strain evidence="3 18">SCRP245</strain>
    </source>
</reference>
<evidence type="ECO:0000313" key="5">
    <source>
        <dbReference type="EMBL" id="KAE9097011.1"/>
    </source>
</evidence>
<evidence type="ECO:0000313" key="2">
    <source>
        <dbReference type="EMBL" id="KAE8933536.1"/>
    </source>
</evidence>
<dbReference type="EMBL" id="QXGC01001489">
    <property type="protein sequence ID" value="KAE9201853.1"/>
    <property type="molecule type" value="Genomic_DNA"/>
</dbReference>
<dbReference type="Proteomes" id="UP000460718">
    <property type="component" value="Unassembled WGS sequence"/>
</dbReference>
<evidence type="ECO:0000313" key="18">
    <source>
        <dbReference type="Proteomes" id="UP000460718"/>
    </source>
</evidence>
<evidence type="ECO:0000313" key="14">
    <source>
        <dbReference type="Proteomes" id="UP000437068"/>
    </source>
</evidence>
<evidence type="ECO:0000313" key="4">
    <source>
        <dbReference type="EMBL" id="KAE9091040.1"/>
    </source>
</evidence>
<evidence type="ECO:0000313" key="16">
    <source>
        <dbReference type="Proteomes" id="UP000440732"/>
    </source>
</evidence>
<comment type="caution">
    <text evidence="3">The sequence shown here is derived from an EMBL/GenBank/DDBJ whole genome shotgun (WGS) entry which is preliminary data.</text>
</comment>
<gene>
    <name evidence="10" type="ORF">PF001_g18823</name>
    <name evidence="9" type="ORF">PF002_g18103</name>
    <name evidence="8" type="ORF">PF004_g18595</name>
    <name evidence="7" type="ORF">PF005_g19716</name>
    <name evidence="6" type="ORF">PF006_g15163</name>
    <name evidence="5" type="ORF">PF007_g16775</name>
    <name evidence="11" type="ORF">PF008_g14206</name>
    <name evidence="2" type="ORF">PF009_g16462</name>
    <name evidence="4" type="ORF">PF010_g18348</name>
    <name evidence="3" type="ORF">PF011_g18487</name>
</gene>
<evidence type="ECO:0000313" key="15">
    <source>
        <dbReference type="Proteomes" id="UP000440367"/>
    </source>
</evidence>
<feature type="region of interest" description="Disordered" evidence="1">
    <location>
        <begin position="28"/>
        <end position="54"/>
    </location>
</feature>
<dbReference type="AlphaFoldDB" id="A0A6A3J6X4"/>
<dbReference type="Proteomes" id="UP000433483">
    <property type="component" value="Unassembled WGS sequence"/>
</dbReference>
<evidence type="ECO:0000313" key="17">
    <source>
        <dbReference type="Proteomes" id="UP000441208"/>
    </source>
</evidence>
<evidence type="ECO:0000313" key="9">
    <source>
        <dbReference type="EMBL" id="KAE9212971.1"/>
    </source>
</evidence>
<dbReference type="EMBL" id="QXGA01000986">
    <property type="protein sequence ID" value="KAE9132938.1"/>
    <property type="molecule type" value="Genomic_DNA"/>
</dbReference>